<dbReference type="AlphaFoldDB" id="A0A1Q8Q1R8"/>
<dbReference type="PANTHER" id="PTHR43201:SF5">
    <property type="entry name" value="MEDIUM-CHAIN ACYL-COA LIGASE ACSF2, MITOCHONDRIAL"/>
    <property type="match status" value="1"/>
</dbReference>
<dbReference type="SUPFAM" id="SSF56801">
    <property type="entry name" value="Acetyl-CoA synthetase-like"/>
    <property type="match status" value="1"/>
</dbReference>
<dbReference type="GO" id="GO:0031956">
    <property type="term" value="F:medium-chain fatty acid-CoA ligase activity"/>
    <property type="evidence" value="ECO:0007669"/>
    <property type="project" value="TreeGrafter"/>
</dbReference>
<evidence type="ECO:0000313" key="6">
    <source>
        <dbReference type="EMBL" id="OLN21255.1"/>
    </source>
</evidence>
<evidence type="ECO:0000256" key="1">
    <source>
        <dbReference type="ARBA" id="ARBA00006432"/>
    </source>
</evidence>
<proteinExistence type="inferred from homology"/>
<comment type="caution">
    <text evidence="6">The sequence shown here is derived from an EMBL/GenBank/DDBJ whole genome shotgun (WGS) entry which is preliminary data.</text>
</comment>
<dbReference type="Pfam" id="PF00501">
    <property type="entry name" value="AMP-binding"/>
    <property type="match status" value="1"/>
</dbReference>
<dbReference type="STRING" id="1714264.BTO30_15980"/>
<dbReference type="InterPro" id="IPR045851">
    <property type="entry name" value="AMP-bd_C_sf"/>
</dbReference>
<feature type="region of interest" description="Disordered" evidence="3">
    <location>
        <begin position="502"/>
        <end position="524"/>
    </location>
</feature>
<comment type="similarity">
    <text evidence="1">Belongs to the ATP-dependent AMP-binding enzyme family.</text>
</comment>
<dbReference type="Gene3D" id="3.40.50.12780">
    <property type="entry name" value="N-terminal domain of ligase-like"/>
    <property type="match status" value="1"/>
</dbReference>
<dbReference type="InterPro" id="IPR042099">
    <property type="entry name" value="ANL_N_sf"/>
</dbReference>
<dbReference type="Pfam" id="PF13193">
    <property type="entry name" value="AMP-binding_C"/>
    <property type="match status" value="1"/>
</dbReference>
<sequence length="524" mass="57989">MPVAIDELLTEAAVKYGSGTAFTDGVHTLTFKQAEQLSKRVAKHFLKMGLQKGDVIAVQLPNCMEFVLAHLAAAQIGLVFNPLSPNYRRQELTYMLGHCETKAIIVPGSTSKFDFETLAFEVKEKLPYLAHVITAGGAGHEESVAFSAFLEEDPAGITEDDLSACKPRPDDPSLIMFTSGTESNPKAVLHTSRTFVAPHLRNGYEYQLDEQDTILSLTPLCHMFSLPMIMISLHQGAKHYLYREYKVDELIAVFGREHVTFLIAAPAHLLDILHHMKTAGTAADDVNLRLVLTGGTKIPSQMVKDLRDVLQCNVGAQWGMTEVCAGSFTRPDDDPAKAWETIGRVNPTGEVIIVDEENNVLPAGEIGEIAFKGDSLFVEYYRNPDATKSAFNEDGYFLTGDQGYLDEDGYIYFSGRTKDTINRGGLKFHASEIEEALQMNPKVRQAAVVSVPDPRLGERACAYIALRDGEEWTFDEVKSFLLEQGFAKYKIPEYVEMRKELPTTPSGKISKGPLRTEAQLLGQE</sequence>
<keyword evidence="2" id="KW-0436">Ligase</keyword>
<reference evidence="6 7" key="1">
    <citation type="submission" date="2016-12" db="EMBL/GenBank/DDBJ databases">
        <title>Domibacillus antri genome sequencing.</title>
        <authorList>
            <person name="Verma A."/>
            <person name="Krishnamurthi S."/>
        </authorList>
    </citation>
    <scope>NUCLEOTIDE SEQUENCE [LARGE SCALE GENOMIC DNA]</scope>
    <source>
        <strain evidence="6 7">XD80</strain>
    </source>
</reference>
<keyword evidence="7" id="KW-1185">Reference proteome</keyword>
<feature type="domain" description="AMP-binding enzyme C-terminal" evidence="5">
    <location>
        <begin position="432"/>
        <end position="508"/>
    </location>
</feature>
<name>A0A1Q8Q1R8_9BACI</name>
<dbReference type="InterPro" id="IPR025110">
    <property type="entry name" value="AMP-bd_C"/>
</dbReference>
<gene>
    <name evidence="6" type="ORF">BTO30_15980</name>
</gene>
<dbReference type="InterPro" id="IPR020845">
    <property type="entry name" value="AMP-binding_CS"/>
</dbReference>
<dbReference type="Proteomes" id="UP000185568">
    <property type="component" value="Unassembled WGS sequence"/>
</dbReference>
<evidence type="ECO:0000256" key="2">
    <source>
        <dbReference type="ARBA" id="ARBA00022598"/>
    </source>
</evidence>
<dbReference type="Gene3D" id="3.30.300.30">
    <property type="match status" value="1"/>
</dbReference>
<dbReference type="EMBL" id="MSDU01000062">
    <property type="protein sequence ID" value="OLN21255.1"/>
    <property type="molecule type" value="Genomic_DNA"/>
</dbReference>
<evidence type="ECO:0000259" key="5">
    <source>
        <dbReference type="Pfam" id="PF13193"/>
    </source>
</evidence>
<accession>A0A1Q8Q1R8</accession>
<feature type="domain" description="AMP-dependent synthetase/ligase" evidence="4">
    <location>
        <begin position="10"/>
        <end position="381"/>
    </location>
</feature>
<dbReference type="PANTHER" id="PTHR43201">
    <property type="entry name" value="ACYL-COA SYNTHETASE"/>
    <property type="match status" value="1"/>
</dbReference>
<organism evidence="6 7">
    <name type="scientific">Domibacillus antri</name>
    <dbReference type="NCBI Taxonomy" id="1714264"/>
    <lineage>
        <taxon>Bacteria</taxon>
        <taxon>Bacillati</taxon>
        <taxon>Bacillota</taxon>
        <taxon>Bacilli</taxon>
        <taxon>Bacillales</taxon>
        <taxon>Bacillaceae</taxon>
        <taxon>Domibacillus</taxon>
    </lineage>
</organism>
<evidence type="ECO:0000313" key="7">
    <source>
        <dbReference type="Proteomes" id="UP000185568"/>
    </source>
</evidence>
<dbReference type="GO" id="GO:0006631">
    <property type="term" value="P:fatty acid metabolic process"/>
    <property type="evidence" value="ECO:0007669"/>
    <property type="project" value="TreeGrafter"/>
</dbReference>
<evidence type="ECO:0008006" key="8">
    <source>
        <dbReference type="Google" id="ProtNLM"/>
    </source>
</evidence>
<evidence type="ECO:0000256" key="3">
    <source>
        <dbReference type="SAM" id="MobiDB-lite"/>
    </source>
</evidence>
<dbReference type="PROSITE" id="PS00455">
    <property type="entry name" value="AMP_BINDING"/>
    <property type="match status" value="1"/>
</dbReference>
<evidence type="ECO:0000259" key="4">
    <source>
        <dbReference type="Pfam" id="PF00501"/>
    </source>
</evidence>
<dbReference type="InterPro" id="IPR000873">
    <property type="entry name" value="AMP-dep_synth/lig_dom"/>
</dbReference>
<protein>
    <recommendedName>
        <fullName evidence="8">AMP-dependent synthetase</fullName>
    </recommendedName>
</protein>